<accession>A0ABV7CPQ2</accession>
<dbReference type="EMBL" id="JBHRSD010000046">
    <property type="protein sequence ID" value="MFC3034639.1"/>
    <property type="molecule type" value="Genomic_DNA"/>
</dbReference>
<evidence type="ECO:0000313" key="2">
    <source>
        <dbReference type="Proteomes" id="UP001595453"/>
    </source>
</evidence>
<comment type="caution">
    <text evidence="1">The sequence shown here is derived from an EMBL/GenBank/DDBJ whole genome shotgun (WGS) entry which is preliminary data.</text>
</comment>
<name>A0ABV7CPQ2_9GAMM</name>
<gene>
    <name evidence="1" type="ORF">ACFOEE_19225</name>
</gene>
<dbReference type="Proteomes" id="UP001595453">
    <property type="component" value="Unassembled WGS sequence"/>
</dbReference>
<organism evidence="1 2">
    <name type="scientific">Pseudoalteromonas fenneropenaei</name>
    <dbReference type="NCBI Taxonomy" id="1737459"/>
    <lineage>
        <taxon>Bacteria</taxon>
        <taxon>Pseudomonadati</taxon>
        <taxon>Pseudomonadota</taxon>
        <taxon>Gammaproteobacteria</taxon>
        <taxon>Alteromonadales</taxon>
        <taxon>Pseudoalteromonadaceae</taxon>
        <taxon>Pseudoalteromonas</taxon>
    </lineage>
</organism>
<sequence>MPLVLFGSSCYAVEGLRDCAPLASEQPEKAKKYIQCLDQNIEKLKQEEQIWYQKLTLDIQKIEEETGNTQLLPIIRRSAIKQKEYLEDSCRWRFLHQMPNPTKAAIAYKQCEISLLQSYLDALQMPY</sequence>
<reference evidence="2" key="1">
    <citation type="journal article" date="2019" name="Int. J. Syst. Evol. Microbiol.">
        <title>The Global Catalogue of Microorganisms (GCM) 10K type strain sequencing project: providing services to taxonomists for standard genome sequencing and annotation.</title>
        <authorList>
            <consortium name="The Broad Institute Genomics Platform"/>
            <consortium name="The Broad Institute Genome Sequencing Center for Infectious Disease"/>
            <person name="Wu L."/>
            <person name="Ma J."/>
        </authorList>
    </citation>
    <scope>NUCLEOTIDE SEQUENCE [LARGE SCALE GENOMIC DNA]</scope>
    <source>
        <strain evidence="2">KCTC 42730</strain>
    </source>
</reference>
<evidence type="ECO:0008006" key="3">
    <source>
        <dbReference type="Google" id="ProtNLM"/>
    </source>
</evidence>
<evidence type="ECO:0000313" key="1">
    <source>
        <dbReference type="EMBL" id="MFC3034639.1"/>
    </source>
</evidence>
<keyword evidence="2" id="KW-1185">Reference proteome</keyword>
<proteinExistence type="predicted"/>
<protein>
    <recommendedName>
        <fullName evidence="3">DUF1311 domain-containing protein</fullName>
    </recommendedName>
</protein>